<reference evidence="1 2" key="1">
    <citation type="journal article" date="2022" name="bioRxiv">
        <title>The genome of the oomycete Peronosclerospora sorghi, a cosmopolitan pathogen of maize and sorghum, is inflated with dispersed pseudogenes.</title>
        <authorList>
            <person name="Fletcher K."/>
            <person name="Martin F."/>
            <person name="Isakeit T."/>
            <person name="Cavanaugh K."/>
            <person name="Magill C."/>
            <person name="Michelmore R."/>
        </authorList>
    </citation>
    <scope>NUCLEOTIDE SEQUENCE [LARGE SCALE GENOMIC DNA]</scope>
    <source>
        <strain evidence="1">P6</strain>
    </source>
</reference>
<evidence type="ECO:0000313" key="2">
    <source>
        <dbReference type="Proteomes" id="UP001163321"/>
    </source>
</evidence>
<name>A0ACC0WA16_9STRA</name>
<comment type="caution">
    <text evidence="1">The sequence shown here is derived from an EMBL/GenBank/DDBJ whole genome shotgun (WGS) entry which is preliminary data.</text>
</comment>
<protein>
    <submittedName>
        <fullName evidence="1">Uncharacterized protein</fullName>
    </submittedName>
</protein>
<gene>
    <name evidence="1" type="ORF">PsorP6_007000</name>
</gene>
<evidence type="ECO:0000313" key="1">
    <source>
        <dbReference type="EMBL" id="KAI9914960.1"/>
    </source>
</evidence>
<dbReference type="Proteomes" id="UP001163321">
    <property type="component" value="Chromosome 3"/>
</dbReference>
<proteinExistence type="predicted"/>
<dbReference type="EMBL" id="CM047582">
    <property type="protein sequence ID" value="KAI9914960.1"/>
    <property type="molecule type" value="Genomic_DNA"/>
</dbReference>
<organism evidence="1 2">
    <name type="scientific">Peronosclerospora sorghi</name>
    <dbReference type="NCBI Taxonomy" id="230839"/>
    <lineage>
        <taxon>Eukaryota</taxon>
        <taxon>Sar</taxon>
        <taxon>Stramenopiles</taxon>
        <taxon>Oomycota</taxon>
        <taxon>Peronosporomycetes</taxon>
        <taxon>Peronosporales</taxon>
        <taxon>Peronosporaceae</taxon>
        <taxon>Peronosclerospora</taxon>
    </lineage>
</organism>
<sequence>MGRIARLELKNFKSYGGHHVIGPFHRFTAVIGPNGSGKSNLMDAISFVLGVHSRQLRSNQLRDLIHRAPSDDVTATGRSAFVTLVYELGADEKAPTMSVVHASPTPTPTPSPREVKFTRLLSEKGVGSYRIDGQDVTSESYQQQLKQVGILVKARNFLVFQGDVESIASKSPTELTKLFEQISMSDELKHEYDQLLEEKNAAEENLIFAYKRKKGLVAEKRMLEEKKANKVKKALYMLTFVACGIKVREQKEEAEQFRQKLEAVNKLRLEHYLWQLFQVEDDLKQRSEIIKEYQEAALTCSKKVEATAQLYQEKKKALTTRFRDVKANRARIQALQHEVKEIQPQLFKLREQTSYSYKKIAEAEAAQKTLTKRQEQKLTEVEELKKDLSELDRAKAELNANQRRASQENEDGALVLEGSRLEEYHRIKEAAQVKTNLLRNELELNVRQQAADQNKVDILTQDHAENQKMISVLTDDLKQTDEQIGTMERTIVDTEEEMTQVEKSLQRVDEESRNQAATKEKLTKQLTRVSNKLRDLKDDKRQSQADARRAEMLETLKRLYPGVRGRLVDICKPIQRKYNMAVTVATGKHMDAIVVTDYKTGQECIQYLRDSRAGSASFIPLDKIRVKPINERFRGLGKNIKMVVDVIECESEIEPALHYAVGDTVVCDSIDVARDLCFRQNEKVKAVTLDGKVVSKNGSMTGGKTLNDSRRAGRWDEKEVVALQQQEDSLMDELRALDRHGASYTKLQTLRSQLEGLKSQAGRTKADLANLRSKRPKIQARIDDAKKRIVEVIDPEMHKFNAALKSRESKITALREQINAVEDEMFADFSEAVGVENIRVYEEQVLSRHHKALEMHRKITEHEAKLRAQIEYLESQDFNQPMLAAKEKIKKESQRLKQLQEEETRLLKRETELRNEKNELEEERKKCTTSVDELEKELREIGQKKAKYEERKDKIDRRIASEETIFERLKDQKAEIFKRASLDQVKLPIVSRRLNQRAEDVEMKDASSENVELFIGTDVCDEQVDFSALADAHVVVDDDEYDAKNKEYEKRIGLLLTELERMQPNLRALDKFDVIQNRIGKEEEELDGIKQQSLQIAARFEKVKQARYERFMEAFNHIASVIDATYKQLTKSSKHPLGGTAYLNLENTEEPYLNGMKYSAMPPMKRFREMEHLSGGEKTVATLALLFAIHNYRPTPFFVLDEVDAALDNVNVNKVSTYIATCDFQCVVISLKDSFYEKADALVGICKDITMQQSRAMTLDLTTFG</sequence>
<accession>A0ACC0WA16</accession>
<keyword evidence="2" id="KW-1185">Reference proteome</keyword>